<evidence type="ECO:0000256" key="1">
    <source>
        <dbReference type="ARBA" id="ARBA00004123"/>
    </source>
</evidence>
<name>A0ABD2IJ27_9BILA</name>
<proteinExistence type="predicted"/>
<protein>
    <recommendedName>
        <fullName evidence="6">SGF29 C-terminal domain-containing protein</fullName>
    </recommendedName>
</protein>
<dbReference type="InterPro" id="IPR010750">
    <property type="entry name" value="SGF29_tudor-like_dom"/>
</dbReference>
<keyword evidence="3" id="KW-0804">Transcription</keyword>
<organism evidence="7 8">
    <name type="scientific">Heterodera trifolii</name>
    <dbReference type="NCBI Taxonomy" id="157864"/>
    <lineage>
        <taxon>Eukaryota</taxon>
        <taxon>Metazoa</taxon>
        <taxon>Ecdysozoa</taxon>
        <taxon>Nematoda</taxon>
        <taxon>Chromadorea</taxon>
        <taxon>Rhabditida</taxon>
        <taxon>Tylenchina</taxon>
        <taxon>Tylenchomorpha</taxon>
        <taxon>Tylenchoidea</taxon>
        <taxon>Heteroderidae</taxon>
        <taxon>Heteroderinae</taxon>
        <taxon>Heterodera</taxon>
    </lineage>
</organism>
<evidence type="ECO:0000256" key="5">
    <source>
        <dbReference type="SAM" id="MobiDB-lite"/>
    </source>
</evidence>
<feature type="domain" description="SGF29 C-terminal" evidence="6">
    <location>
        <begin position="167"/>
        <end position="305"/>
    </location>
</feature>
<evidence type="ECO:0000256" key="4">
    <source>
        <dbReference type="ARBA" id="ARBA00023242"/>
    </source>
</evidence>
<dbReference type="EMBL" id="JBICBT010001190">
    <property type="protein sequence ID" value="KAL3079363.1"/>
    <property type="molecule type" value="Genomic_DNA"/>
</dbReference>
<keyword evidence="2" id="KW-0805">Transcription regulation</keyword>
<dbReference type="Gene3D" id="2.30.30.140">
    <property type="match status" value="2"/>
</dbReference>
<dbReference type="PANTHER" id="PTHR21539:SF0">
    <property type="entry name" value="SAGA-ASSOCIATED FACTOR 29"/>
    <property type="match status" value="1"/>
</dbReference>
<dbReference type="Pfam" id="PF07039">
    <property type="entry name" value="SGF29_Tudor"/>
    <property type="match status" value="1"/>
</dbReference>
<dbReference type="GO" id="GO:0005634">
    <property type="term" value="C:nucleus"/>
    <property type="evidence" value="ECO:0007669"/>
    <property type="project" value="UniProtKB-SubCell"/>
</dbReference>
<evidence type="ECO:0000313" key="8">
    <source>
        <dbReference type="Proteomes" id="UP001620626"/>
    </source>
</evidence>
<evidence type="ECO:0000256" key="2">
    <source>
        <dbReference type="ARBA" id="ARBA00023015"/>
    </source>
</evidence>
<gene>
    <name evidence="7" type="ORF">niasHT_037693</name>
</gene>
<evidence type="ECO:0000259" key="6">
    <source>
        <dbReference type="PROSITE" id="PS51518"/>
    </source>
</evidence>
<dbReference type="InterPro" id="IPR037802">
    <property type="entry name" value="SGF29"/>
</dbReference>
<keyword evidence="4" id="KW-0539">Nucleus</keyword>
<evidence type="ECO:0000256" key="3">
    <source>
        <dbReference type="ARBA" id="ARBA00023163"/>
    </source>
</evidence>
<dbReference type="PROSITE" id="PS51518">
    <property type="entry name" value="SGF29_C"/>
    <property type="match status" value="1"/>
</dbReference>
<comment type="subcellular location">
    <subcellularLocation>
        <location evidence="1">Nucleus</location>
    </subcellularLocation>
</comment>
<accession>A0ABD2IJ27</accession>
<comment type="caution">
    <text evidence="7">The sequence shown here is derived from an EMBL/GenBank/DDBJ whole genome shotgun (WGS) entry which is preliminary data.</text>
</comment>
<evidence type="ECO:0000313" key="7">
    <source>
        <dbReference type="EMBL" id="KAL3079363.1"/>
    </source>
</evidence>
<dbReference type="AlphaFoldDB" id="A0ABD2IJ27"/>
<dbReference type="Proteomes" id="UP001620626">
    <property type="component" value="Unassembled WGS sequence"/>
</dbReference>
<feature type="compositionally biased region" description="Polar residues" evidence="5">
    <location>
        <begin position="22"/>
        <end position="39"/>
    </location>
</feature>
<keyword evidence="8" id="KW-1185">Reference proteome</keyword>
<sequence>MPSRHSPKTKQVGLADNKDQPLNRQQSSSPKDEQFQQTQQLMGRISDKLERVQPKHQKVAESIRAIRSQGVRLLGPGSKMSQNVKAKMVALYQTAQKQCESEHVYLEQVLADIQRVRQLHLRQRMADKLSRGSLMVLLAQHAAGLPLYIGSIDGHPPPLVGAIPQNPGDCILEGDFVAAFVEEIWILAEVRKQISASKYEVKDVDDDDDDGEKLQVVPPTRLIPLPHFRADPRRHAHALFPVGAIVLALYPQTTCFYKGIVESSPTGPNDDYMIAFEDNTFPSGYSPTLPVPQLYVLTHCEVTPQHRKRKKSPLLSDLTDEASDFNLGLAFQDGQPTIISTFNNEKCEFASRIKSFAIKKSDDMGSRICFWRVFLTIFIVSYTFALTEGEEEVADYDGQSSDFPSSPIGRFRRFDNAIRYIGLGKRNGALRRMSRNTMAHLLQNGRHLSLIGLGRK</sequence>
<dbReference type="InterPro" id="IPR047287">
    <property type="entry name" value="Tudor_SGF29_rpt2"/>
</dbReference>
<feature type="region of interest" description="Disordered" evidence="5">
    <location>
        <begin position="1"/>
        <end position="39"/>
    </location>
</feature>
<dbReference type="CDD" id="cd20394">
    <property type="entry name" value="Tudor_SGF29_rpt2"/>
    <property type="match status" value="1"/>
</dbReference>
<dbReference type="PANTHER" id="PTHR21539">
    <property type="entry name" value="SAGA-ASSOCIATED FACTOR 29"/>
    <property type="match status" value="1"/>
</dbReference>
<reference evidence="7 8" key="1">
    <citation type="submission" date="2024-10" db="EMBL/GenBank/DDBJ databases">
        <authorList>
            <person name="Kim D."/>
        </authorList>
    </citation>
    <scope>NUCLEOTIDE SEQUENCE [LARGE SCALE GENOMIC DNA]</scope>
    <source>
        <strain evidence="7">BH-2024</strain>
    </source>
</reference>